<name>A0A2T4UCW7_9ACTN</name>
<evidence type="ECO:0000259" key="1">
    <source>
        <dbReference type="Pfam" id="PF07993"/>
    </source>
</evidence>
<keyword evidence="3" id="KW-1185">Reference proteome</keyword>
<accession>A0A2T4UCW7</accession>
<evidence type="ECO:0000313" key="3">
    <source>
        <dbReference type="Proteomes" id="UP000240739"/>
    </source>
</evidence>
<evidence type="ECO:0000313" key="2">
    <source>
        <dbReference type="EMBL" id="PTL55011.1"/>
    </source>
</evidence>
<protein>
    <recommendedName>
        <fullName evidence="1">Thioester reductase (TE) domain-containing protein</fullName>
    </recommendedName>
</protein>
<dbReference type="Proteomes" id="UP000240739">
    <property type="component" value="Unassembled WGS sequence"/>
</dbReference>
<dbReference type="GO" id="GO:0035336">
    <property type="term" value="P:long-chain fatty-acyl-CoA metabolic process"/>
    <property type="evidence" value="ECO:0007669"/>
    <property type="project" value="TreeGrafter"/>
</dbReference>
<gene>
    <name evidence="2" type="ORF">C7Y72_20790</name>
</gene>
<dbReference type="EMBL" id="PYYB01000004">
    <property type="protein sequence ID" value="PTL55011.1"/>
    <property type="molecule type" value="Genomic_DNA"/>
</dbReference>
<proteinExistence type="predicted"/>
<feature type="domain" description="Thioester reductase (TE)" evidence="1">
    <location>
        <begin position="13"/>
        <end position="246"/>
    </location>
</feature>
<dbReference type="PANTHER" id="PTHR11011:SF45">
    <property type="entry name" value="FATTY ACYL-COA REDUCTASE CG8306-RELATED"/>
    <property type="match status" value="1"/>
</dbReference>
<dbReference type="InterPro" id="IPR013120">
    <property type="entry name" value="FAR_NAD-bd"/>
</dbReference>
<dbReference type="PANTHER" id="PTHR11011">
    <property type="entry name" value="MALE STERILITY PROTEIN 2-RELATED"/>
    <property type="match status" value="1"/>
</dbReference>
<sequence length="363" mass="38801">MTPASAREREILLTGATGFLGMELLHRLLTRTDRTVLAPVRAADDAAAEGRLDTVLATLLGPDAGALRHRVRAVAADLEQPSLGRSEAQRRALVAGVDTVVHCAASVAFTLPLPDARRSNVDGTRTVLELAALAPDLDRVVHVSTAYVAGDRPGVAHEHEGDVGQTSRNTYERTKLEAEAVVAASGLPHCVLRPSIVVGDAHTGWTPAFNVIYWPLQALSRGLLPVIPGDPGGRADVVTVDVVADALLRLACQERRTGTFHAAAGELAPTAQDLVDLAVGHFGIEPPRFVAIGEAPDIERYAGAFLPYFRVRGSFDLSRGRTIGVAPRPVPEVFDTLMRHAVRARWGRTPVARWEAQELRAAA</sequence>
<organism evidence="2 3">
    <name type="scientific">Paraconexibacter algicola</name>
    <dbReference type="NCBI Taxonomy" id="2133960"/>
    <lineage>
        <taxon>Bacteria</taxon>
        <taxon>Bacillati</taxon>
        <taxon>Actinomycetota</taxon>
        <taxon>Thermoleophilia</taxon>
        <taxon>Solirubrobacterales</taxon>
        <taxon>Paraconexibacteraceae</taxon>
        <taxon>Paraconexibacter</taxon>
    </lineage>
</organism>
<dbReference type="Pfam" id="PF07993">
    <property type="entry name" value="NAD_binding_4"/>
    <property type="match status" value="1"/>
</dbReference>
<comment type="caution">
    <text evidence="2">The sequence shown here is derived from an EMBL/GenBank/DDBJ whole genome shotgun (WGS) entry which is preliminary data.</text>
</comment>
<dbReference type="InterPro" id="IPR036291">
    <property type="entry name" value="NAD(P)-bd_dom_sf"/>
</dbReference>
<dbReference type="InterPro" id="IPR026055">
    <property type="entry name" value="FAR"/>
</dbReference>
<dbReference type="AlphaFoldDB" id="A0A2T4UCW7"/>
<reference evidence="2 3" key="1">
    <citation type="submission" date="2018-03" db="EMBL/GenBank/DDBJ databases">
        <title>Aquarubrobacter algicola gen. nov., sp. nov., a novel actinobacterium isolated from shallow eutrophic lake during the end of cyanobacterial harmful algal blooms.</title>
        <authorList>
            <person name="Chun S.J."/>
        </authorList>
    </citation>
    <scope>NUCLEOTIDE SEQUENCE [LARGE SCALE GENOMIC DNA]</scope>
    <source>
        <strain evidence="2 3">Seoho-28</strain>
    </source>
</reference>
<dbReference type="RefSeq" id="WP_107571112.1">
    <property type="nucleotide sequence ID" value="NZ_PYYB01000004.1"/>
</dbReference>
<dbReference type="OrthoDB" id="5241256at2"/>
<dbReference type="Gene3D" id="3.40.50.720">
    <property type="entry name" value="NAD(P)-binding Rossmann-like Domain"/>
    <property type="match status" value="1"/>
</dbReference>
<dbReference type="SUPFAM" id="SSF51735">
    <property type="entry name" value="NAD(P)-binding Rossmann-fold domains"/>
    <property type="match status" value="1"/>
</dbReference>
<dbReference type="GO" id="GO:0080019">
    <property type="term" value="F:alcohol-forming very long-chain fatty acyl-CoA reductase activity"/>
    <property type="evidence" value="ECO:0007669"/>
    <property type="project" value="InterPro"/>
</dbReference>